<comment type="caution">
    <text evidence="1">The sequence shown here is derived from an EMBL/GenBank/DDBJ whole genome shotgun (WGS) entry which is preliminary data.</text>
</comment>
<gene>
    <name evidence="1" type="ORF">WG900_16065</name>
</gene>
<dbReference type="Proteomes" id="UP001379235">
    <property type="component" value="Unassembled WGS sequence"/>
</dbReference>
<protein>
    <submittedName>
        <fullName evidence="1">Uncharacterized protein</fullName>
    </submittedName>
</protein>
<name>A0ABU8SBT2_9SPHN</name>
<keyword evidence="2" id="KW-1185">Reference proteome</keyword>
<sequence length="146" mass="15153">MATFNKLNGFVEHLAEKVHNLGSDVLTIALSNTAPGSEGTPPTGSTAACILANVTQIAYTNLSSRVITTTSSAQTAGTYKLTLTDLTLTATGAVGPFRYVYIYNDTATTPADALIGYYDYGSSISLATGESLTINFDDANGVLTLA</sequence>
<accession>A0ABU8SBT2</accession>
<evidence type="ECO:0000313" key="2">
    <source>
        <dbReference type="Proteomes" id="UP001379235"/>
    </source>
</evidence>
<evidence type="ECO:0000313" key="1">
    <source>
        <dbReference type="EMBL" id="MEJ6011433.1"/>
    </source>
</evidence>
<dbReference type="RefSeq" id="WP_339968685.1">
    <property type="nucleotide sequence ID" value="NZ_JBBHJY010000009.1"/>
</dbReference>
<reference evidence="1 2" key="1">
    <citation type="submission" date="2024-03" db="EMBL/GenBank/DDBJ databases">
        <authorList>
            <person name="Jo J.-H."/>
        </authorList>
    </citation>
    <scope>NUCLEOTIDE SEQUENCE [LARGE SCALE GENOMIC DNA]</scope>
    <source>
        <strain evidence="1 2">AS3R-12</strain>
    </source>
</reference>
<dbReference type="EMBL" id="JBBHJY010000009">
    <property type="protein sequence ID" value="MEJ6011433.1"/>
    <property type="molecule type" value="Genomic_DNA"/>
</dbReference>
<organism evidence="1 2">
    <name type="scientific">Novosphingobium aquae</name>
    <dbReference type="NCBI Taxonomy" id="3133435"/>
    <lineage>
        <taxon>Bacteria</taxon>
        <taxon>Pseudomonadati</taxon>
        <taxon>Pseudomonadota</taxon>
        <taxon>Alphaproteobacteria</taxon>
        <taxon>Sphingomonadales</taxon>
        <taxon>Sphingomonadaceae</taxon>
        <taxon>Novosphingobium</taxon>
    </lineage>
</organism>
<proteinExistence type="predicted"/>